<proteinExistence type="predicted"/>
<dbReference type="Proteomes" id="UP001449225">
    <property type="component" value="Unassembled WGS sequence"/>
</dbReference>
<reference evidence="2 3" key="1">
    <citation type="submission" date="2024-03" db="EMBL/GenBank/DDBJ databases">
        <title>Community enrichment and isolation of bacterial strains for fucoidan degradation.</title>
        <authorList>
            <person name="Sichert A."/>
        </authorList>
    </citation>
    <scope>NUCLEOTIDE SEQUENCE [LARGE SCALE GENOMIC DNA]</scope>
    <source>
        <strain evidence="2 3">AS76</strain>
    </source>
</reference>
<accession>A0ABU9TS75</accession>
<gene>
    <name evidence="2" type="ORF">WNY58_09240</name>
</gene>
<name>A0ABU9TS75_9GAMM</name>
<evidence type="ECO:0000313" key="2">
    <source>
        <dbReference type="EMBL" id="MEM5536574.1"/>
    </source>
</evidence>
<dbReference type="EMBL" id="JBBMRA010000007">
    <property type="protein sequence ID" value="MEM5536574.1"/>
    <property type="molecule type" value="Genomic_DNA"/>
</dbReference>
<sequence length="157" mass="17152">MPLKNTSKSANTAKNDNHIGETGKADLSYQPIIEHGEADKLSPKSSDKIHFQFARDTKEKINYLRITGNGGGGLHSKEWVPLEGIISILAQQAGHTFKSSVLKSCMIGKSSNNSSFLAAILRSPDIELIRASDKSTFVHQLVDDFDKRSAALLKRSS</sequence>
<protein>
    <submittedName>
        <fullName evidence="2">Uncharacterized protein</fullName>
    </submittedName>
</protein>
<dbReference type="RefSeq" id="WP_342854376.1">
    <property type="nucleotide sequence ID" value="NZ_JBBMRA010000007.1"/>
</dbReference>
<evidence type="ECO:0000256" key="1">
    <source>
        <dbReference type="SAM" id="MobiDB-lite"/>
    </source>
</evidence>
<feature type="region of interest" description="Disordered" evidence="1">
    <location>
        <begin position="1"/>
        <end position="26"/>
    </location>
</feature>
<feature type="compositionally biased region" description="Basic and acidic residues" evidence="1">
    <location>
        <begin position="15"/>
        <end position="24"/>
    </location>
</feature>
<organism evidence="2 3">
    <name type="scientific">Neptuniibacter pectenicola</name>
    <dbReference type="NCBI Taxonomy" id="1806669"/>
    <lineage>
        <taxon>Bacteria</taxon>
        <taxon>Pseudomonadati</taxon>
        <taxon>Pseudomonadota</taxon>
        <taxon>Gammaproteobacteria</taxon>
        <taxon>Oceanospirillales</taxon>
        <taxon>Oceanospirillaceae</taxon>
        <taxon>Neptuniibacter</taxon>
    </lineage>
</organism>
<feature type="compositionally biased region" description="Polar residues" evidence="1">
    <location>
        <begin position="1"/>
        <end position="14"/>
    </location>
</feature>
<evidence type="ECO:0000313" key="3">
    <source>
        <dbReference type="Proteomes" id="UP001449225"/>
    </source>
</evidence>
<keyword evidence="3" id="KW-1185">Reference proteome</keyword>
<comment type="caution">
    <text evidence="2">The sequence shown here is derived from an EMBL/GenBank/DDBJ whole genome shotgun (WGS) entry which is preliminary data.</text>
</comment>